<dbReference type="RefSeq" id="WP_310292110.1">
    <property type="nucleotide sequence ID" value="NZ_BAAAWO010000001.1"/>
</dbReference>
<feature type="transmembrane region" description="Helical" evidence="6">
    <location>
        <begin position="565"/>
        <end position="582"/>
    </location>
</feature>
<dbReference type="Pfam" id="PF05425">
    <property type="entry name" value="CopD"/>
    <property type="match status" value="1"/>
</dbReference>
<evidence type="ECO:0000313" key="8">
    <source>
        <dbReference type="EMBL" id="MDR7359543.1"/>
    </source>
</evidence>
<feature type="transmembrane region" description="Helical" evidence="6">
    <location>
        <begin position="70"/>
        <end position="90"/>
    </location>
</feature>
<feature type="transmembrane region" description="Helical" evidence="6">
    <location>
        <begin position="439"/>
        <end position="458"/>
    </location>
</feature>
<evidence type="ECO:0000256" key="5">
    <source>
        <dbReference type="ARBA" id="ARBA00023136"/>
    </source>
</evidence>
<evidence type="ECO:0000259" key="7">
    <source>
        <dbReference type="Pfam" id="PF05425"/>
    </source>
</evidence>
<feature type="transmembrane region" description="Helical" evidence="6">
    <location>
        <begin position="478"/>
        <end position="502"/>
    </location>
</feature>
<dbReference type="Pfam" id="PF09678">
    <property type="entry name" value="Caa3_CtaG"/>
    <property type="match status" value="1"/>
</dbReference>
<dbReference type="InterPro" id="IPR032694">
    <property type="entry name" value="CopC/D"/>
</dbReference>
<dbReference type="InterPro" id="IPR008457">
    <property type="entry name" value="Cu-R_CopD_dom"/>
</dbReference>
<feature type="transmembrane region" description="Helical" evidence="6">
    <location>
        <begin position="412"/>
        <end position="432"/>
    </location>
</feature>
<feature type="transmembrane region" description="Helical" evidence="6">
    <location>
        <begin position="640"/>
        <end position="664"/>
    </location>
</feature>
<feature type="transmembrane region" description="Helical" evidence="6">
    <location>
        <begin position="348"/>
        <end position="370"/>
    </location>
</feature>
<dbReference type="PANTHER" id="PTHR34820:SF4">
    <property type="entry name" value="INNER MEMBRANE PROTEIN YEBZ"/>
    <property type="match status" value="1"/>
</dbReference>
<comment type="subcellular location">
    <subcellularLocation>
        <location evidence="1">Cell membrane</location>
        <topology evidence="1">Multi-pass membrane protein</topology>
    </subcellularLocation>
</comment>
<evidence type="ECO:0000256" key="2">
    <source>
        <dbReference type="ARBA" id="ARBA00022475"/>
    </source>
</evidence>
<evidence type="ECO:0000256" key="6">
    <source>
        <dbReference type="SAM" id="Phobius"/>
    </source>
</evidence>
<feature type="domain" description="Copper resistance protein D" evidence="7">
    <location>
        <begin position="271"/>
        <end position="369"/>
    </location>
</feature>
<keyword evidence="2" id="KW-1003">Cell membrane</keyword>
<evidence type="ECO:0000256" key="3">
    <source>
        <dbReference type="ARBA" id="ARBA00022692"/>
    </source>
</evidence>
<gene>
    <name evidence="8" type="ORF">J2S64_003234</name>
</gene>
<feature type="transmembrane region" description="Helical" evidence="6">
    <location>
        <begin position="308"/>
        <end position="328"/>
    </location>
</feature>
<feature type="transmembrane region" description="Helical" evidence="6">
    <location>
        <begin position="194"/>
        <end position="216"/>
    </location>
</feature>
<comment type="caution">
    <text evidence="8">The sequence shown here is derived from an EMBL/GenBank/DDBJ whole genome shotgun (WGS) entry which is preliminary data.</text>
</comment>
<dbReference type="Proteomes" id="UP001183817">
    <property type="component" value="Unassembled WGS sequence"/>
</dbReference>
<evidence type="ECO:0000256" key="1">
    <source>
        <dbReference type="ARBA" id="ARBA00004651"/>
    </source>
</evidence>
<feature type="transmembrane region" description="Helical" evidence="6">
    <location>
        <begin position="594"/>
        <end position="620"/>
    </location>
</feature>
<name>A0ABU2BLN1_9MICC</name>
<evidence type="ECO:0000256" key="4">
    <source>
        <dbReference type="ARBA" id="ARBA00022989"/>
    </source>
</evidence>
<reference evidence="8 9" key="1">
    <citation type="submission" date="2023-07" db="EMBL/GenBank/DDBJ databases">
        <title>Sequencing the genomes of 1000 actinobacteria strains.</title>
        <authorList>
            <person name="Klenk H.-P."/>
        </authorList>
    </citation>
    <scope>NUCLEOTIDE SEQUENCE [LARGE SCALE GENOMIC DNA]</scope>
    <source>
        <strain evidence="8 9">DSM 20167</strain>
    </source>
</reference>
<keyword evidence="3 6" id="KW-0812">Transmembrane</keyword>
<protein>
    <submittedName>
        <fullName evidence="8">Copper resistance protein D</fullName>
    </submittedName>
</protein>
<dbReference type="PANTHER" id="PTHR34820">
    <property type="entry name" value="INNER MEMBRANE PROTEIN YEBZ"/>
    <property type="match status" value="1"/>
</dbReference>
<feature type="transmembrane region" description="Helical" evidence="6">
    <location>
        <begin position="523"/>
        <end position="545"/>
    </location>
</feature>
<feature type="transmembrane region" description="Helical" evidence="6">
    <location>
        <begin position="162"/>
        <end position="187"/>
    </location>
</feature>
<feature type="transmembrane region" description="Helical" evidence="6">
    <location>
        <begin position="21"/>
        <end position="46"/>
    </location>
</feature>
<feature type="transmembrane region" description="Helical" evidence="6">
    <location>
        <begin position="228"/>
        <end position="254"/>
    </location>
</feature>
<feature type="transmembrane region" description="Helical" evidence="6">
    <location>
        <begin position="275"/>
        <end position="296"/>
    </location>
</feature>
<evidence type="ECO:0000313" key="9">
    <source>
        <dbReference type="Proteomes" id="UP001183817"/>
    </source>
</evidence>
<sequence length="709" mass="75904">MNKSRNTQATASRAQAATPTGPLWPLLTLPALLVGVLVLVAASYFAGTATASELGDPGPLVRWALPAAKALHHSSMAITVAALVFAATILPRSTKPKRPAPGEQDTDGGEVHPAFARAMNLAAAAGLLWTVSAAAVLVFTFWDLVGKPMSTDPSYTSAMLDYVLNISVGRAWAWMIVIAAITSSLAFGVRSPSWVGATAVFSLAGVLPMSLIGHAAGGDDHWGAVNSIMLHLVGVCLWFGGIVVLAALAPLLASKAPGRHSGTRPILAGTVLQRFSALATISIVLVAGSGVVNASIRISGWDQWMTPYGLIVIAKAGATLALGALGLAHRSRVIPALRAGKLEATRAAWLVVAAETIVMAAVMALATVLARTAPPTPETAPELPTPARLLTGYELPPELTSASWLQVWRFDWLWIAIVIFLAVAYLWAVVTVRRRGDKWSLLLTISWLVGLACLFYFTSGALAVYGTILFSVHMVDHMALTMVAPLFMVIGSPVTLALKALSSRSDGTRGPREWILVLVHSKFSALVTNPIFAAANFAGSIIIFYGTDIFGFALRNHVGHELMNVHFLITGYLFALSMIGTDPVPRRAPYPLRLVILLATMSFHAFYGVSIMSSTSLMQADWFGNMGRTWGEDALEDQRLGAGAMWGIGEIPTLLLALGVMVSWNRDDSKESKRKDRQADRDNEAELNAYNDMFAQLKKRDEEIARRGR</sequence>
<keyword evidence="5 6" id="KW-0472">Membrane</keyword>
<keyword evidence="4 6" id="KW-1133">Transmembrane helix</keyword>
<accession>A0ABU2BLN1</accession>
<keyword evidence="9" id="KW-1185">Reference proteome</keyword>
<dbReference type="EMBL" id="JAVDYI010000001">
    <property type="protein sequence ID" value="MDR7359543.1"/>
    <property type="molecule type" value="Genomic_DNA"/>
</dbReference>
<organism evidence="8 9">
    <name type="scientific">Paeniglutamicibacter sulfureus</name>
    <dbReference type="NCBI Taxonomy" id="43666"/>
    <lineage>
        <taxon>Bacteria</taxon>
        <taxon>Bacillati</taxon>
        <taxon>Actinomycetota</taxon>
        <taxon>Actinomycetes</taxon>
        <taxon>Micrococcales</taxon>
        <taxon>Micrococcaceae</taxon>
        <taxon>Paeniglutamicibacter</taxon>
    </lineage>
</organism>
<feature type="transmembrane region" description="Helical" evidence="6">
    <location>
        <begin position="121"/>
        <end position="142"/>
    </location>
</feature>
<proteinExistence type="predicted"/>
<dbReference type="InterPro" id="IPR019108">
    <property type="entry name" value="Caa3_assmbl_CtaG-rel"/>
</dbReference>